<gene>
    <name evidence="1" type="ORF">B1B_06157</name>
</gene>
<name>T1BCZ8_9ZZZZ</name>
<reference evidence="1" key="1">
    <citation type="submission" date="2013-08" db="EMBL/GenBank/DDBJ databases">
        <authorList>
            <person name="Mendez C."/>
            <person name="Richter M."/>
            <person name="Ferrer M."/>
            <person name="Sanchez J."/>
        </authorList>
    </citation>
    <scope>NUCLEOTIDE SEQUENCE</scope>
</reference>
<comment type="caution">
    <text evidence="1">The sequence shown here is derived from an EMBL/GenBank/DDBJ whole genome shotgun (WGS) entry which is preliminary data.</text>
</comment>
<organism evidence="1">
    <name type="scientific">mine drainage metagenome</name>
    <dbReference type="NCBI Taxonomy" id="410659"/>
    <lineage>
        <taxon>unclassified sequences</taxon>
        <taxon>metagenomes</taxon>
        <taxon>ecological metagenomes</taxon>
    </lineage>
</organism>
<dbReference type="EMBL" id="AUZY01003921">
    <property type="protein sequence ID" value="EQD66388.1"/>
    <property type="molecule type" value="Genomic_DNA"/>
</dbReference>
<dbReference type="GO" id="GO:0032259">
    <property type="term" value="P:methylation"/>
    <property type="evidence" value="ECO:0007669"/>
    <property type="project" value="UniProtKB-KW"/>
</dbReference>
<proteinExistence type="predicted"/>
<reference evidence="1" key="2">
    <citation type="journal article" date="2014" name="ISME J.">
        <title>Microbial stratification in low pH oxic and suboxic macroscopic growths along an acid mine drainage.</title>
        <authorList>
            <person name="Mendez-Garcia C."/>
            <person name="Mesa V."/>
            <person name="Sprenger R.R."/>
            <person name="Richter M."/>
            <person name="Diez M.S."/>
            <person name="Solano J."/>
            <person name="Bargiela R."/>
            <person name="Golyshina O.V."/>
            <person name="Manteca A."/>
            <person name="Ramos J.L."/>
            <person name="Gallego J.R."/>
            <person name="Llorente I."/>
            <person name="Martins Dos Santos V.A."/>
            <person name="Jensen O.N."/>
            <person name="Pelaez A.I."/>
            <person name="Sanchez J."/>
            <person name="Ferrer M."/>
        </authorList>
    </citation>
    <scope>NUCLEOTIDE SEQUENCE</scope>
</reference>
<dbReference type="GO" id="GO:0008168">
    <property type="term" value="F:methyltransferase activity"/>
    <property type="evidence" value="ECO:0007669"/>
    <property type="project" value="UniProtKB-KW"/>
</dbReference>
<dbReference type="EC" id="2.1.1.-" evidence="1"/>
<protein>
    <submittedName>
        <fullName evidence="1">tRNA (Guanine-N-7) methyltransferase</fullName>
        <ecNumber evidence="1">2.1.1.-</ecNumber>
    </submittedName>
</protein>
<evidence type="ECO:0000313" key="1">
    <source>
        <dbReference type="EMBL" id="EQD66388.1"/>
    </source>
</evidence>
<keyword evidence="1" id="KW-0808">Transferase</keyword>
<dbReference type="AlphaFoldDB" id="T1BCZ8"/>
<accession>T1BCZ8</accession>
<sequence>CVGVGMAAPRPAWRSATRFEQRGLRQGHGVWDFLYRHQAD</sequence>
<feature type="non-terminal residue" evidence="1">
    <location>
        <position position="1"/>
    </location>
</feature>
<keyword evidence="1" id="KW-0489">Methyltransferase</keyword>